<evidence type="ECO:0000313" key="3">
    <source>
        <dbReference type="Proteomes" id="UP001159427"/>
    </source>
</evidence>
<comment type="caution">
    <text evidence="2">The sequence shown here is derived from an EMBL/GenBank/DDBJ whole genome shotgun (WGS) entry which is preliminary data.</text>
</comment>
<reference evidence="2 3" key="1">
    <citation type="submission" date="2022-05" db="EMBL/GenBank/DDBJ databases">
        <authorList>
            <consortium name="Genoscope - CEA"/>
            <person name="William W."/>
        </authorList>
    </citation>
    <scope>NUCLEOTIDE SEQUENCE [LARGE SCALE GENOMIC DNA]</scope>
</reference>
<evidence type="ECO:0000256" key="1">
    <source>
        <dbReference type="SAM" id="MobiDB-lite"/>
    </source>
</evidence>
<feature type="compositionally biased region" description="Polar residues" evidence="1">
    <location>
        <begin position="158"/>
        <end position="178"/>
    </location>
</feature>
<proteinExistence type="predicted"/>
<organism evidence="2 3">
    <name type="scientific">Porites evermanni</name>
    <dbReference type="NCBI Taxonomy" id="104178"/>
    <lineage>
        <taxon>Eukaryota</taxon>
        <taxon>Metazoa</taxon>
        <taxon>Cnidaria</taxon>
        <taxon>Anthozoa</taxon>
        <taxon>Hexacorallia</taxon>
        <taxon>Scleractinia</taxon>
        <taxon>Fungiina</taxon>
        <taxon>Poritidae</taxon>
        <taxon>Porites</taxon>
    </lineage>
</organism>
<dbReference type="Proteomes" id="UP001159427">
    <property type="component" value="Unassembled WGS sequence"/>
</dbReference>
<feature type="compositionally biased region" description="Basic and acidic residues" evidence="1">
    <location>
        <begin position="263"/>
        <end position="286"/>
    </location>
</feature>
<feature type="region of interest" description="Disordered" evidence="1">
    <location>
        <begin position="263"/>
        <end position="311"/>
    </location>
</feature>
<name>A0ABN8QW70_9CNID</name>
<feature type="region of interest" description="Disordered" evidence="1">
    <location>
        <begin position="158"/>
        <end position="225"/>
    </location>
</feature>
<evidence type="ECO:0000313" key="2">
    <source>
        <dbReference type="EMBL" id="CAH3171303.1"/>
    </source>
</evidence>
<feature type="non-terminal residue" evidence="2">
    <location>
        <position position="1"/>
    </location>
</feature>
<feature type="compositionally biased region" description="Polar residues" evidence="1">
    <location>
        <begin position="190"/>
        <end position="201"/>
    </location>
</feature>
<dbReference type="EMBL" id="CALNXI010001522">
    <property type="protein sequence ID" value="CAH3171303.1"/>
    <property type="molecule type" value="Genomic_DNA"/>
</dbReference>
<keyword evidence="3" id="KW-1185">Reference proteome</keyword>
<protein>
    <submittedName>
        <fullName evidence="2">Uncharacterized protein</fullName>
    </submittedName>
</protein>
<sequence length="364" mass="40410">SRSQRSYLEGTMKKLKEDKLSLTMREALARNALMENKMKADMSSLSTDAKRNLQSLEFYKNKYQARQKELEMEKHRNASNNGARKISAPSCLMMNTEYQDLSSGEMITDLTSFRKKERAISDTVLPQIYRCENGGKLPVIVANPKAEGLLLPSIASSANSNGRQRRLSATNMSYSRPGSPSCLLTAPANIGQSRSAPSSPRTPKRDFSGWTRSPSPGGFRKNSTGDFGEELALKLDKALLQPRASDQGTSIQDDGLHEEERKAIQEPKRFPTEAEKLASANHESKNVKVTRKTSSSGTALNQSTAGNNLDNEHRKSLEESMNDVRFCKYLRTASLEEDIKQGKLPDELVPKVIIVGHTEWVPGD</sequence>
<feature type="compositionally biased region" description="Polar residues" evidence="1">
    <location>
        <begin position="292"/>
        <end position="309"/>
    </location>
</feature>
<gene>
    <name evidence="2" type="ORF">PEVE_00007806</name>
</gene>
<accession>A0ABN8QW70</accession>